<dbReference type="OMA" id="FIEWPFF"/>
<evidence type="ECO:0000313" key="3">
    <source>
        <dbReference type="Proteomes" id="UP000217790"/>
    </source>
</evidence>
<feature type="transmembrane region" description="Helical" evidence="1">
    <location>
        <begin position="180"/>
        <end position="199"/>
    </location>
</feature>
<dbReference type="InterPro" id="IPR040410">
    <property type="entry name" value="UPF0658_Golgi"/>
</dbReference>
<dbReference type="OrthoDB" id="3263941at2759"/>
<dbReference type="InParanoid" id="A0A2H3DYJ2"/>
<keyword evidence="1" id="KW-0812">Transmembrane</keyword>
<proteinExistence type="predicted"/>
<dbReference type="Proteomes" id="UP000217790">
    <property type="component" value="Unassembled WGS sequence"/>
</dbReference>
<dbReference type="AlphaFoldDB" id="A0A2H3DYJ2"/>
<protein>
    <submittedName>
        <fullName evidence="2">Uncharacterized protein</fullName>
    </submittedName>
</protein>
<keyword evidence="1" id="KW-0472">Membrane</keyword>
<feature type="transmembrane region" description="Helical" evidence="1">
    <location>
        <begin position="265"/>
        <end position="283"/>
    </location>
</feature>
<accession>A0A2H3DYJ2</accession>
<keyword evidence="1" id="KW-1133">Transmembrane helix</keyword>
<feature type="transmembrane region" description="Helical" evidence="1">
    <location>
        <begin position="408"/>
        <end position="432"/>
    </location>
</feature>
<feature type="transmembrane region" description="Helical" evidence="1">
    <location>
        <begin position="303"/>
        <end position="329"/>
    </location>
</feature>
<dbReference type="PANTHER" id="PTHR34391:SF2">
    <property type="entry name" value="TRP C-TERMINAL DOMAIN-CONTAINING PROTEIN"/>
    <property type="match status" value="1"/>
</dbReference>
<gene>
    <name evidence="2" type="ORF">ARMGADRAFT_164185</name>
</gene>
<dbReference type="GO" id="GO:0005794">
    <property type="term" value="C:Golgi apparatus"/>
    <property type="evidence" value="ECO:0007669"/>
    <property type="project" value="TreeGrafter"/>
</dbReference>
<dbReference type="EMBL" id="KZ293658">
    <property type="protein sequence ID" value="PBK92536.1"/>
    <property type="molecule type" value="Genomic_DNA"/>
</dbReference>
<organism evidence="2 3">
    <name type="scientific">Armillaria gallica</name>
    <name type="common">Bulbous honey fungus</name>
    <name type="synonym">Armillaria bulbosa</name>
    <dbReference type="NCBI Taxonomy" id="47427"/>
    <lineage>
        <taxon>Eukaryota</taxon>
        <taxon>Fungi</taxon>
        <taxon>Dikarya</taxon>
        <taxon>Basidiomycota</taxon>
        <taxon>Agaricomycotina</taxon>
        <taxon>Agaricomycetes</taxon>
        <taxon>Agaricomycetidae</taxon>
        <taxon>Agaricales</taxon>
        <taxon>Marasmiineae</taxon>
        <taxon>Physalacriaceae</taxon>
        <taxon>Armillaria</taxon>
    </lineage>
</organism>
<name>A0A2H3DYJ2_ARMGA</name>
<keyword evidence="3" id="KW-1185">Reference proteome</keyword>
<feature type="transmembrane region" description="Helical" evidence="1">
    <location>
        <begin position="376"/>
        <end position="396"/>
    </location>
</feature>
<dbReference type="PANTHER" id="PTHR34391">
    <property type="entry name" value="UPF0658 GOLGI APPARATUS MEMBRANE PROTEIN C1952.10C-RELATED"/>
    <property type="match status" value="1"/>
</dbReference>
<evidence type="ECO:0000313" key="2">
    <source>
        <dbReference type="EMBL" id="PBK92536.1"/>
    </source>
</evidence>
<reference evidence="3" key="1">
    <citation type="journal article" date="2017" name="Nat. Ecol. Evol.">
        <title>Genome expansion and lineage-specific genetic innovations in the forest pathogenic fungi Armillaria.</title>
        <authorList>
            <person name="Sipos G."/>
            <person name="Prasanna A.N."/>
            <person name="Walter M.C."/>
            <person name="O'Connor E."/>
            <person name="Balint B."/>
            <person name="Krizsan K."/>
            <person name="Kiss B."/>
            <person name="Hess J."/>
            <person name="Varga T."/>
            <person name="Slot J."/>
            <person name="Riley R."/>
            <person name="Boka B."/>
            <person name="Rigling D."/>
            <person name="Barry K."/>
            <person name="Lee J."/>
            <person name="Mihaltcheva S."/>
            <person name="LaButti K."/>
            <person name="Lipzen A."/>
            <person name="Waldron R."/>
            <person name="Moloney N.M."/>
            <person name="Sperisen C."/>
            <person name="Kredics L."/>
            <person name="Vagvoelgyi C."/>
            <person name="Patrignani A."/>
            <person name="Fitzpatrick D."/>
            <person name="Nagy I."/>
            <person name="Doyle S."/>
            <person name="Anderson J.B."/>
            <person name="Grigoriev I.V."/>
            <person name="Gueldener U."/>
            <person name="Muensterkoetter M."/>
            <person name="Nagy L.G."/>
        </authorList>
    </citation>
    <scope>NUCLEOTIDE SEQUENCE [LARGE SCALE GENOMIC DNA]</scope>
    <source>
        <strain evidence="3">Ar21-2</strain>
    </source>
</reference>
<evidence type="ECO:0000256" key="1">
    <source>
        <dbReference type="SAM" id="Phobius"/>
    </source>
</evidence>
<feature type="transmembrane region" description="Helical" evidence="1">
    <location>
        <begin position="349"/>
        <end position="369"/>
    </location>
</feature>
<sequence length="504" mass="58007">MFSTWKFGIIKRKAKSLHTRVTRNRLTFTFFLFGLLHCFAQGIIQSFLFSIDSEYSSFLSQVVHAADVPPKNHTYLEGSSGNYRLRMCNYIPHFDYNCTDIFESHRDTRASNISFEDPERRGQFLRAYIGSRAQPVLSRNETGITINSHDGKEKVLLDTQCVQILVFPSQDLRNNEREDLALVFIQFWLFVMSVIAMLYDSVPHIVAGFCARMLLTAWSACVLWRTHSKKSIYQELIGASATPCSADLFNQDYFRVRNGYEIPDLILNLTALAIACYLSLILFRDYNKRSFKCVGAPKHIAILYKYFMAVQACLQLELYVLMAGMGLWIDQLFNTYIGAISEHTFVYEGVFIFYTVLVIPWLVLGWYAIRHERTVLTALFIFASFVFFFTMSIMFYSQVFRWTFISWPNLACFLVASMILMLACIILGLICLRNFGKGLSHYLHADSILESLDFSPAVFENDIDYHVDSKAEHDKAIDSLQGYHSQLKYNISDVSLEVGSPDHK</sequence>